<dbReference type="AlphaFoldDB" id="A0A1Y3ALM0"/>
<accession>A0A1Y3ALM0</accession>
<evidence type="ECO:0000256" key="1">
    <source>
        <dbReference type="SAM" id="SignalP"/>
    </source>
</evidence>
<dbReference type="Proteomes" id="UP000194236">
    <property type="component" value="Unassembled WGS sequence"/>
</dbReference>
<reference evidence="2 3" key="1">
    <citation type="submission" date="2017-03" db="EMBL/GenBank/DDBJ databases">
        <title>Genome Survey of Euroglyphus maynei.</title>
        <authorList>
            <person name="Arlian L.G."/>
            <person name="Morgan M.S."/>
            <person name="Rider S.D."/>
        </authorList>
    </citation>
    <scope>NUCLEOTIDE SEQUENCE [LARGE SCALE GENOMIC DNA]</scope>
    <source>
        <strain evidence="2">Arlian Lab</strain>
        <tissue evidence="2">Whole body</tissue>
    </source>
</reference>
<feature type="non-terminal residue" evidence="2">
    <location>
        <position position="118"/>
    </location>
</feature>
<gene>
    <name evidence="2" type="ORF">BLA29_008250</name>
</gene>
<sequence length="118" mass="13628">MYVLLLIFILIAIGKNSIADEDASCLEMIENKFHFGQDFNENIQNLIVDNLNDKSSCQSFIEYLNLKLLESTHSHWKELDEHGRRLIASNLLPLLKYQIRNETNESTKSIINAIGFEN</sequence>
<keyword evidence="3" id="KW-1185">Reference proteome</keyword>
<dbReference type="EMBL" id="MUJZ01070994">
    <property type="protein sequence ID" value="OTF69351.1"/>
    <property type="molecule type" value="Genomic_DNA"/>
</dbReference>
<keyword evidence="1" id="KW-0732">Signal</keyword>
<organism evidence="2 3">
    <name type="scientific">Euroglyphus maynei</name>
    <name type="common">Mayne's house dust mite</name>
    <dbReference type="NCBI Taxonomy" id="6958"/>
    <lineage>
        <taxon>Eukaryota</taxon>
        <taxon>Metazoa</taxon>
        <taxon>Ecdysozoa</taxon>
        <taxon>Arthropoda</taxon>
        <taxon>Chelicerata</taxon>
        <taxon>Arachnida</taxon>
        <taxon>Acari</taxon>
        <taxon>Acariformes</taxon>
        <taxon>Sarcoptiformes</taxon>
        <taxon>Astigmata</taxon>
        <taxon>Psoroptidia</taxon>
        <taxon>Analgoidea</taxon>
        <taxon>Pyroglyphidae</taxon>
        <taxon>Pyroglyphinae</taxon>
        <taxon>Euroglyphus</taxon>
    </lineage>
</organism>
<evidence type="ECO:0000313" key="3">
    <source>
        <dbReference type="Proteomes" id="UP000194236"/>
    </source>
</evidence>
<comment type="caution">
    <text evidence="2">The sequence shown here is derived from an EMBL/GenBank/DDBJ whole genome shotgun (WGS) entry which is preliminary data.</text>
</comment>
<name>A0A1Y3ALM0_EURMA</name>
<dbReference type="OrthoDB" id="10345010at2759"/>
<evidence type="ECO:0000313" key="2">
    <source>
        <dbReference type="EMBL" id="OTF69351.1"/>
    </source>
</evidence>
<feature type="signal peptide" evidence="1">
    <location>
        <begin position="1"/>
        <end position="19"/>
    </location>
</feature>
<proteinExistence type="predicted"/>
<feature type="chain" id="PRO_5012915049" evidence="1">
    <location>
        <begin position="20"/>
        <end position="118"/>
    </location>
</feature>
<protein>
    <submittedName>
        <fullName evidence="2">Uncharacterized protein</fullName>
    </submittedName>
</protein>